<dbReference type="EMBL" id="CP091092">
    <property type="protein sequence ID" value="WFN37184.1"/>
    <property type="molecule type" value="Genomic_DNA"/>
</dbReference>
<sequence>MVNNKSNRDMIVETNRDVKWICKTLAEMKGSIDDHEGRLRNLEAYKSESAGREGKIAAGLGAGAGGVVAVMLKFLQ</sequence>
<reference evidence="1" key="1">
    <citation type="submission" date="2022-01" db="EMBL/GenBank/DDBJ databases">
        <title>Complete genome of Methanomicrobium antiquum DSM 21220.</title>
        <authorList>
            <person name="Chen S.-C."/>
            <person name="You Y.-T."/>
            <person name="Zhou Y.-Z."/>
            <person name="Lai M.-C."/>
        </authorList>
    </citation>
    <scope>NUCLEOTIDE SEQUENCE</scope>
    <source>
        <strain evidence="1">DSM 21220</strain>
    </source>
</reference>
<dbReference type="Proteomes" id="UP001218895">
    <property type="component" value="Chromosome"/>
</dbReference>
<evidence type="ECO:0000313" key="1">
    <source>
        <dbReference type="EMBL" id="WFN37184.1"/>
    </source>
</evidence>
<evidence type="ECO:0000313" key="2">
    <source>
        <dbReference type="Proteomes" id="UP001218895"/>
    </source>
</evidence>
<gene>
    <name evidence="1" type="ORF">L1994_01980</name>
</gene>
<protein>
    <submittedName>
        <fullName evidence="1">Uncharacterized protein</fullName>
    </submittedName>
</protein>
<accession>A0AAF0FRD8</accession>
<dbReference type="KEGG" id="manq:L1994_01980"/>
<dbReference type="AlphaFoldDB" id="A0AAF0FRD8"/>
<dbReference type="GeneID" id="79949125"/>
<keyword evidence="2" id="KW-1185">Reference proteome</keyword>
<dbReference type="RefSeq" id="WP_278100023.1">
    <property type="nucleotide sequence ID" value="NZ_CP091092.1"/>
</dbReference>
<proteinExistence type="predicted"/>
<organism evidence="1 2">
    <name type="scientific">Methanomicrobium antiquum</name>
    <dbReference type="NCBI Taxonomy" id="487686"/>
    <lineage>
        <taxon>Archaea</taxon>
        <taxon>Methanobacteriati</taxon>
        <taxon>Methanobacteriota</taxon>
        <taxon>Stenosarchaea group</taxon>
        <taxon>Methanomicrobia</taxon>
        <taxon>Methanomicrobiales</taxon>
        <taxon>Methanomicrobiaceae</taxon>
        <taxon>Methanomicrobium</taxon>
    </lineage>
</organism>
<name>A0AAF0FRD8_9EURY</name>